<keyword evidence="3" id="KW-1185">Reference proteome</keyword>
<sequence length="75" mass="8508">MAGDVVNLRQFRKRHARAESEKQAEQNRISFGRTKAERSLTKALNEKATRSLDQGRLERGPSSAPDRNAREGKED</sequence>
<dbReference type="Pfam" id="PF13770">
    <property type="entry name" value="DUF4169"/>
    <property type="match status" value="1"/>
</dbReference>
<name>A0ABS4R1Y6_9HYPH</name>
<protein>
    <recommendedName>
        <fullName evidence="4">DUF4169 domain-containing protein</fullName>
    </recommendedName>
</protein>
<comment type="caution">
    <text evidence="2">The sequence shown here is derived from an EMBL/GenBank/DDBJ whole genome shotgun (WGS) entry which is preliminary data.</text>
</comment>
<accession>A0ABS4R1Y6</accession>
<dbReference type="InterPro" id="IPR025227">
    <property type="entry name" value="DUF4169"/>
</dbReference>
<reference evidence="2 3" key="1">
    <citation type="submission" date="2021-03" db="EMBL/GenBank/DDBJ databases">
        <title>Genomic Encyclopedia of Type Strains, Phase IV (KMG-IV): sequencing the most valuable type-strain genomes for metagenomic binning, comparative biology and taxonomic classification.</title>
        <authorList>
            <person name="Goeker M."/>
        </authorList>
    </citation>
    <scope>NUCLEOTIDE SEQUENCE [LARGE SCALE GENOMIC DNA]</scope>
    <source>
        <strain evidence="2 3">DSM 13372</strain>
    </source>
</reference>
<proteinExistence type="predicted"/>
<evidence type="ECO:0000313" key="3">
    <source>
        <dbReference type="Proteomes" id="UP000730739"/>
    </source>
</evidence>
<gene>
    <name evidence="2" type="ORF">J2Z31_003445</name>
</gene>
<evidence type="ECO:0000313" key="2">
    <source>
        <dbReference type="EMBL" id="MBP2236931.1"/>
    </source>
</evidence>
<evidence type="ECO:0008006" key="4">
    <source>
        <dbReference type="Google" id="ProtNLM"/>
    </source>
</evidence>
<feature type="compositionally biased region" description="Basic and acidic residues" evidence="1">
    <location>
        <begin position="34"/>
        <end position="59"/>
    </location>
</feature>
<dbReference type="RefSeq" id="WP_209602709.1">
    <property type="nucleotide sequence ID" value="NZ_JAGILA010000004.1"/>
</dbReference>
<dbReference type="Proteomes" id="UP000730739">
    <property type="component" value="Unassembled WGS sequence"/>
</dbReference>
<feature type="region of interest" description="Disordered" evidence="1">
    <location>
        <begin position="1"/>
        <end position="75"/>
    </location>
</feature>
<evidence type="ECO:0000256" key="1">
    <source>
        <dbReference type="SAM" id="MobiDB-lite"/>
    </source>
</evidence>
<organism evidence="2 3">
    <name type="scientific">Sinorhizobium kostiense</name>
    <dbReference type="NCBI Taxonomy" id="76747"/>
    <lineage>
        <taxon>Bacteria</taxon>
        <taxon>Pseudomonadati</taxon>
        <taxon>Pseudomonadota</taxon>
        <taxon>Alphaproteobacteria</taxon>
        <taxon>Hyphomicrobiales</taxon>
        <taxon>Rhizobiaceae</taxon>
        <taxon>Sinorhizobium/Ensifer group</taxon>
        <taxon>Sinorhizobium</taxon>
    </lineage>
</organism>
<dbReference type="EMBL" id="JAGILA010000004">
    <property type="protein sequence ID" value="MBP2236931.1"/>
    <property type="molecule type" value="Genomic_DNA"/>
</dbReference>